<evidence type="ECO:0000256" key="10">
    <source>
        <dbReference type="SAM" id="Coils"/>
    </source>
</evidence>
<keyword evidence="6" id="KW-0131">Cell cycle</keyword>
<organism evidence="11 12">
    <name type="scientific">Filifactor alocis (strain ATCC 35896 / CCUG 47790 / D40 B5)</name>
    <name type="common">Fusobacterium alocis</name>
    <dbReference type="NCBI Taxonomy" id="546269"/>
    <lineage>
        <taxon>Bacteria</taxon>
        <taxon>Bacillati</taxon>
        <taxon>Bacillota</taxon>
        <taxon>Clostridia</taxon>
        <taxon>Peptostreptococcales</taxon>
        <taxon>Filifactoraceae</taxon>
        <taxon>Filifactor</taxon>
    </lineage>
</organism>
<dbReference type="SUPFAM" id="SSF102829">
    <property type="entry name" value="Cell division protein ZapA-like"/>
    <property type="match status" value="1"/>
</dbReference>
<keyword evidence="12" id="KW-1185">Reference proteome</keyword>
<reference evidence="12" key="1">
    <citation type="submission" date="2010-12" db="EMBL/GenBank/DDBJ databases">
        <title>The genome sequence of Filifactor alocis strain ATCC 35896.</title>
        <authorList>
            <consortium name="The Broad Institute Genome Sequencing Platform"/>
            <person name="Ward D."/>
            <person name="Earl A."/>
            <person name="Feldgarden M."/>
            <person name="Young S.K."/>
            <person name="Gargeya S."/>
            <person name="Zeng Q."/>
            <person name="Alvarado L."/>
            <person name="Berlin A."/>
            <person name="Bochicchio J."/>
            <person name="Chapman S.B."/>
            <person name="Chen Z."/>
            <person name="Freedman E."/>
            <person name="Gellesch M."/>
            <person name="Goldberg J."/>
            <person name="Griggs A."/>
            <person name="Gujja S."/>
            <person name="Heilman E."/>
            <person name="Heiman D."/>
            <person name="Howarth C."/>
            <person name="Mehta T."/>
            <person name="Neiman D."/>
            <person name="Pearson M."/>
            <person name="Roberts A."/>
            <person name="Saif S."/>
            <person name="Shea T."/>
            <person name="Shenoy N."/>
            <person name="Sisk P."/>
            <person name="Stolte C."/>
            <person name="Sykes S."/>
            <person name="White J."/>
            <person name="Yandava C."/>
            <person name="Izard J."/>
            <person name="Blanton J.M."/>
            <person name="Baranova O.V."/>
            <person name="Tanner A.C."/>
            <person name="Dewhirst F.E."/>
            <person name="Haas B."/>
            <person name="Nusbaum C."/>
            <person name="Birren B."/>
        </authorList>
    </citation>
    <scope>NUCLEOTIDE SEQUENCE [LARGE SCALE GENOMIC DNA]</scope>
    <source>
        <strain evidence="12">ATCC 35896 / D40 B5</strain>
    </source>
</reference>
<dbReference type="InterPro" id="IPR007838">
    <property type="entry name" value="Cell_div_ZapA-like"/>
</dbReference>
<evidence type="ECO:0000256" key="5">
    <source>
        <dbReference type="ARBA" id="ARBA00023210"/>
    </source>
</evidence>
<sequence length="161" mass="18932">MNKVTVKIANQEYTVVGEESKEYLLKIASRVDDEMEDLLLKNPKFNYSACAVLTAINITDELCKQKEELEQLKEKCNSLEEYKSKLESLLDQKENCIQDLNVQLGELQEDNSHVKEIKYEFENEMREKESQLTEAIELSNQFQTRMFQLQVEIEELKKKTK</sequence>
<comment type="function">
    <text evidence="7">Activator of cell division through the inhibition of FtsZ GTPase activity, therefore promoting FtsZ assembly into bundles of protofilaments necessary for the formation of the division Z ring. It is recruited early at mid-cell but it is not essential for cell division.</text>
</comment>
<name>D6GRB6_FILAD</name>
<dbReference type="InterPro" id="IPR053712">
    <property type="entry name" value="Bac_CellDiv_Activator"/>
</dbReference>
<dbReference type="eggNOG" id="COG3027">
    <property type="taxonomic scope" value="Bacteria"/>
</dbReference>
<dbReference type="STRING" id="546269.HMPREF0389_00121"/>
<evidence type="ECO:0000256" key="6">
    <source>
        <dbReference type="ARBA" id="ARBA00023306"/>
    </source>
</evidence>
<dbReference type="InterPro" id="IPR036192">
    <property type="entry name" value="Cell_div_ZapA-like_sf"/>
</dbReference>
<keyword evidence="4 11" id="KW-0132">Cell division</keyword>
<dbReference type="PANTHER" id="PTHR34981:SF1">
    <property type="entry name" value="CELL DIVISION PROTEIN ZAPA"/>
    <property type="match status" value="1"/>
</dbReference>
<evidence type="ECO:0000256" key="7">
    <source>
        <dbReference type="ARBA" id="ARBA00024910"/>
    </source>
</evidence>
<evidence type="ECO:0000256" key="4">
    <source>
        <dbReference type="ARBA" id="ARBA00022618"/>
    </source>
</evidence>
<keyword evidence="10" id="KW-0175">Coiled coil</keyword>
<dbReference type="KEGG" id="faa:HMPREF0389_00121"/>
<evidence type="ECO:0000313" key="12">
    <source>
        <dbReference type="Proteomes" id="UP000007468"/>
    </source>
</evidence>
<dbReference type="RefSeq" id="WP_014262171.1">
    <property type="nucleotide sequence ID" value="NC_016630.1"/>
</dbReference>
<evidence type="ECO:0000256" key="8">
    <source>
        <dbReference type="ARBA" id="ARBA00026068"/>
    </source>
</evidence>
<dbReference type="GO" id="GO:0032153">
    <property type="term" value="C:cell division site"/>
    <property type="evidence" value="ECO:0007669"/>
    <property type="project" value="TreeGrafter"/>
</dbReference>
<dbReference type="Pfam" id="PF05164">
    <property type="entry name" value="ZapA"/>
    <property type="match status" value="1"/>
</dbReference>
<gene>
    <name evidence="11" type="ordered locus">HMPREF0389_00121</name>
</gene>
<evidence type="ECO:0000256" key="1">
    <source>
        <dbReference type="ARBA" id="ARBA00004496"/>
    </source>
</evidence>
<comment type="subcellular location">
    <subcellularLocation>
        <location evidence="1">Cytoplasm</location>
    </subcellularLocation>
</comment>
<dbReference type="GO" id="GO:0043093">
    <property type="term" value="P:FtsZ-dependent cytokinesis"/>
    <property type="evidence" value="ECO:0007669"/>
    <property type="project" value="TreeGrafter"/>
</dbReference>
<dbReference type="SUPFAM" id="SSF90257">
    <property type="entry name" value="Myosin rod fragments"/>
    <property type="match status" value="1"/>
</dbReference>
<dbReference type="GO" id="GO:0000921">
    <property type="term" value="P:septin ring assembly"/>
    <property type="evidence" value="ECO:0007669"/>
    <property type="project" value="TreeGrafter"/>
</dbReference>
<keyword evidence="3" id="KW-0963">Cytoplasm</keyword>
<dbReference type="Proteomes" id="UP000007468">
    <property type="component" value="Chromosome"/>
</dbReference>
<evidence type="ECO:0000256" key="3">
    <source>
        <dbReference type="ARBA" id="ARBA00022490"/>
    </source>
</evidence>
<evidence type="ECO:0000256" key="9">
    <source>
        <dbReference type="ARBA" id="ARBA00033158"/>
    </source>
</evidence>
<dbReference type="GO" id="GO:0005829">
    <property type="term" value="C:cytosol"/>
    <property type="evidence" value="ECO:0007669"/>
    <property type="project" value="TreeGrafter"/>
</dbReference>
<evidence type="ECO:0000313" key="11">
    <source>
        <dbReference type="EMBL" id="EFE28207.1"/>
    </source>
</evidence>
<dbReference type="GO" id="GO:0000917">
    <property type="term" value="P:division septum assembly"/>
    <property type="evidence" value="ECO:0007669"/>
    <property type="project" value="UniProtKB-KW"/>
</dbReference>
<keyword evidence="5" id="KW-0717">Septation</keyword>
<dbReference type="PANTHER" id="PTHR34981">
    <property type="entry name" value="CELL DIVISION PROTEIN ZAPA"/>
    <property type="match status" value="1"/>
</dbReference>
<comment type="subunit">
    <text evidence="8">Homodimer. Interacts with FtsZ.</text>
</comment>
<protein>
    <recommendedName>
        <fullName evidence="2">Cell division protein ZapA</fullName>
    </recommendedName>
    <alternativeName>
        <fullName evidence="9">Z ring-associated protein ZapA</fullName>
    </alternativeName>
</protein>
<dbReference type="OrthoDB" id="1711036at2"/>
<accession>D6GRB6</accession>
<evidence type="ECO:0000256" key="2">
    <source>
        <dbReference type="ARBA" id="ARBA00015195"/>
    </source>
</evidence>
<feature type="coiled-coil region" evidence="10">
    <location>
        <begin position="69"/>
        <end position="159"/>
    </location>
</feature>
<dbReference type="GO" id="GO:0030428">
    <property type="term" value="C:cell septum"/>
    <property type="evidence" value="ECO:0007669"/>
    <property type="project" value="TreeGrafter"/>
</dbReference>
<proteinExistence type="predicted"/>
<dbReference type="AlphaFoldDB" id="D6GRB6"/>
<dbReference type="EMBL" id="CP002390">
    <property type="protein sequence ID" value="EFE28207.1"/>
    <property type="molecule type" value="Genomic_DNA"/>
</dbReference>
<dbReference type="Gene3D" id="6.10.250.790">
    <property type="match status" value="1"/>
</dbReference>